<evidence type="ECO:0000313" key="2">
    <source>
        <dbReference type="Proteomes" id="UP000295064"/>
    </source>
</evidence>
<gene>
    <name evidence="1" type="ORF">DFR79_11428</name>
</gene>
<comment type="caution">
    <text evidence="1">The sequence shown here is derived from an EMBL/GenBank/DDBJ whole genome shotgun (WGS) entry which is preliminary data.</text>
</comment>
<reference evidence="1 2" key="1">
    <citation type="submission" date="2019-03" db="EMBL/GenBank/DDBJ databases">
        <title>Subsurface microbial communities from deep shales in Ohio and West Virginia, USA.</title>
        <authorList>
            <person name="Wrighton K."/>
        </authorList>
    </citation>
    <scope>NUCLEOTIDE SEQUENCE [LARGE SCALE GENOMIC DNA]</scope>
    <source>
        <strain evidence="1 2">MA284_T2</strain>
    </source>
</reference>
<dbReference type="EMBL" id="SNWX01000014">
    <property type="protein sequence ID" value="TDO86456.1"/>
    <property type="molecule type" value="Genomic_DNA"/>
</dbReference>
<organism evidence="1 2">
    <name type="scientific">Halanaerobium saccharolyticum</name>
    <dbReference type="NCBI Taxonomy" id="43595"/>
    <lineage>
        <taxon>Bacteria</taxon>
        <taxon>Bacillati</taxon>
        <taxon>Bacillota</taxon>
        <taxon>Clostridia</taxon>
        <taxon>Halanaerobiales</taxon>
        <taxon>Halanaerobiaceae</taxon>
        <taxon>Halanaerobium</taxon>
    </lineage>
</organism>
<dbReference type="AlphaFoldDB" id="A0A4R6LPN5"/>
<evidence type="ECO:0000313" key="1">
    <source>
        <dbReference type="EMBL" id="TDO86456.1"/>
    </source>
</evidence>
<sequence>MDPLKESTKSNEIILYSNYTINKLIFSFGLGKGMPNDDNSYKLYDIGGGLILFDNDKIRLDTKVYYEEIDYEFKYDEYGSAWPGDPGYYTGGSFIDPGTPIYASSLGSGFKYKVSLSYKISERSNLILSYNIRDIKFDELHTTYLGEHDLNFDASGSYFEISYNLEI</sequence>
<dbReference type="Proteomes" id="UP000295064">
    <property type="component" value="Unassembled WGS sequence"/>
</dbReference>
<protein>
    <submittedName>
        <fullName evidence="1">Uncharacterized protein</fullName>
    </submittedName>
</protein>
<name>A0A4R6LPN5_9FIRM</name>
<accession>A0A4R6LPN5</accession>
<proteinExistence type="predicted"/>